<dbReference type="eggNOG" id="ENOG50302YC">
    <property type="taxonomic scope" value="Bacteria"/>
</dbReference>
<dbReference type="Proteomes" id="UP001598201">
    <property type="component" value="Unassembled WGS sequence"/>
</dbReference>
<evidence type="ECO:0000313" key="4">
    <source>
        <dbReference type="Proteomes" id="UP001598201"/>
    </source>
</evidence>
<dbReference type="OrthoDB" id="7219749at2"/>
<sequence>MTCLVKGIKENPAIFVKDANSLETNQSLQTDSWEQSENAEAIDTCNEFTSRAGLFSEGRGVL</sequence>
<dbReference type="HOGENOM" id="CLU_2900972_0_0_6"/>
<dbReference type="EMBL" id="JBHUCJ010000052">
    <property type="protein sequence ID" value="MFD3225510.1"/>
    <property type="molecule type" value="Genomic_DNA"/>
</dbReference>
<dbReference type="EMBL" id="CP002505">
    <property type="protein sequence ID" value="ADW73589.1"/>
    <property type="molecule type" value="Genomic_DNA"/>
</dbReference>
<accession>A0A0H3F9T3</accession>
<keyword evidence="4" id="KW-1185">Reference proteome</keyword>
<evidence type="ECO:0000313" key="1">
    <source>
        <dbReference type="EMBL" id="ADW73589.1"/>
    </source>
</evidence>
<organism evidence="1 3">
    <name type="scientific">Rahnella sp. (strain Y9602)</name>
    <dbReference type="NCBI Taxonomy" id="2703885"/>
    <lineage>
        <taxon>Bacteria</taxon>
        <taxon>Pseudomonadati</taxon>
        <taxon>Pseudomonadota</taxon>
        <taxon>Gammaproteobacteria</taxon>
        <taxon>Enterobacterales</taxon>
        <taxon>Yersiniaceae</taxon>
        <taxon>Rahnella</taxon>
    </lineage>
</organism>
<dbReference type="Proteomes" id="UP000007257">
    <property type="component" value="Chromosome"/>
</dbReference>
<reference evidence="1 3" key="2">
    <citation type="journal article" date="2012" name="J. Bacteriol.">
        <title>Complete Genome Sequence of Rahnella sp. Strain Y9602, a Gammaproteobacterium Isolate from Metal- and Radionuclide-Contaminated Soil.</title>
        <authorList>
            <person name="Martinez R.J."/>
            <person name="Bruce D."/>
            <person name="Detter C."/>
            <person name="Goodwin L.A."/>
            <person name="Han J."/>
            <person name="Han C.S."/>
            <person name="Held B."/>
            <person name="Land M.L."/>
            <person name="Mikhailova N."/>
            <person name="Nolan M."/>
            <person name="Pennacchio L."/>
            <person name="Pitluck S."/>
            <person name="Tapia R."/>
            <person name="Woyke T."/>
            <person name="Sobecky P.A."/>
        </authorList>
    </citation>
    <scope>NUCLEOTIDE SEQUENCE [LARGE SCALE GENOMIC DNA]</scope>
    <source>
        <strain evidence="1 3">Y9602</strain>
    </source>
</reference>
<dbReference type="RefSeq" id="WP_013575291.1">
    <property type="nucleotide sequence ID" value="NC_015061.1"/>
</dbReference>
<evidence type="ECO:0000313" key="2">
    <source>
        <dbReference type="EMBL" id="MFD3225510.1"/>
    </source>
</evidence>
<evidence type="ECO:0000313" key="3">
    <source>
        <dbReference type="Proteomes" id="UP000007257"/>
    </source>
</evidence>
<dbReference type="KEGG" id="rah:Rahaq_1973"/>
<gene>
    <name evidence="1" type="ordered locus">Rahaq_1973</name>
    <name evidence="2" type="ORF">ACFPK4_18365</name>
</gene>
<name>A0A0H3F9T3_RAHSY</name>
<dbReference type="AlphaFoldDB" id="A0A0H3F9T3"/>
<reference evidence="2 4" key="3">
    <citation type="submission" date="2024-09" db="EMBL/GenBank/DDBJ databases">
        <title>Genomes of Rahnella.</title>
        <authorList>
            <person name="Mnguni F.C."/>
            <person name="Shin G.Y."/>
            <person name="Coutinho T."/>
        </authorList>
    </citation>
    <scope>NUCLEOTIDE SEQUENCE [LARGE SCALE GENOMIC DNA]</scope>
    <source>
        <strain evidence="2 4">20WA0057</strain>
    </source>
</reference>
<proteinExistence type="predicted"/>
<reference evidence="3" key="1">
    <citation type="submission" date="2011-01" db="EMBL/GenBank/DDBJ databases">
        <title>Complete sequence of chromosome of Rahnella sp. Y9602.</title>
        <authorList>
            <consortium name="US DOE Joint Genome Institute"/>
            <person name="Lucas S."/>
            <person name="Copeland A."/>
            <person name="Lapidus A."/>
            <person name="Cheng J.-F."/>
            <person name="Goodwin L."/>
            <person name="Pitluck S."/>
            <person name="Lu M."/>
            <person name="Detter J.C."/>
            <person name="Han C."/>
            <person name="Tapia R."/>
            <person name="Land M."/>
            <person name="Hauser L."/>
            <person name="Kyrpides N."/>
            <person name="Ivanova N."/>
            <person name="Ovchinnikova G."/>
            <person name="Pagani I."/>
            <person name="Sobecky P.A."/>
            <person name="Martinez R.J."/>
            <person name="Woyke T."/>
        </authorList>
    </citation>
    <scope>NUCLEOTIDE SEQUENCE [LARGE SCALE GENOMIC DNA]</scope>
    <source>
        <strain evidence="3">Y9602</strain>
    </source>
</reference>
<protein>
    <submittedName>
        <fullName evidence="1">CcdB antidote CcdA</fullName>
    </submittedName>
    <submittedName>
        <fullName evidence="2">Plasmid maintenance protein CcdB</fullName>
    </submittedName>
</protein>